<dbReference type="RefSeq" id="WP_211042511.1">
    <property type="nucleotide sequence ID" value="NZ_JAELVF020000001.1"/>
</dbReference>
<proteinExistence type="predicted"/>
<feature type="compositionally biased region" description="Pro residues" evidence="1">
    <location>
        <begin position="76"/>
        <end position="86"/>
    </location>
</feature>
<evidence type="ECO:0000313" key="3">
    <source>
        <dbReference type="Proteomes" id="UP000694501"/>
    </source>
</evidence>
<dbReference type="GO" id="GO:0005524">
    <property type="term" value="F:ATP binding"/>
    <property type="evidence" value="ECO:0007669"/>
    <property type="project" value="UniProtKB-KW"/>
</dbReference>
<keyword evidence="3" id="KW-1185">Reference proteome</keyword>
<name>A0A949JCN4_9ACTN</name>
<gene>
    <name evidence="2" type="ORF">JGS22_000085</name>
</gene>
<accession>A0A949JCN4</accession>
<keyword evidence="2" id="KW-0067">ATP-binding</keyword>
<dbReference type="Proteomes" id="UP000694501">
    <property type="component" value="Unassembled WGS sequence"/>
</dbReference>
<comment type="caution">
    <text evidence="2">The sequence shown here is derived from an EMBL/GenBank/DDBJ whole genome shotgun (WGS) entry which is preliminary data.</text>
</comment>
<organism evidence="2 3">
    <name type="scientific">Streptomyces tardus</name>
    <dbReference type="NCBI Taxonomy" id="2780544"/>
    <lineage>
        <taxon>Bacteria</taxon>
        <taxon>Bacillati</taxon>
        <taxon>Actinomycetota</taxon>
        <taxon>Actinomycetes</taxon>
        <taxon>Kitasatosporales</taxon>
        <taxon>Streptomycetaceae</taxon>
        <taxon>Streptomyces</taxon>
    </lineage>
</organism>
<keyword evidence="2" id="KW-0547">Nucleotide-binding</keyword>
<evidence type="ECO:0000313" key="2">
    <source>
        <dbReference type="EMBL" id="MBU7596070.1"/>
    </source>
</evidence>
<dbReference type="SUPFAM" id="SSF52540">
    <property type="entry name" value="P-loop containing nucleoside triphosphate hydrolases"/>
    <property type="match status" value="1"/>
</dbReference>
<protein>
    <submittedName>
        <fullName evidence="2">ATP-binding protein</fullName>
    </submittedName>
</protein>
<dbReference type="AlphaFoldDB" id="A0A949JCN4"/>
<dbReference type="InterPro" id="IPR027417">
    <property type="entry name" value="P-loop_NTPase"/>
</dbReference>
<evidence type="ECO:0000256" key="1">
    <source>
        <dbReference type="SAM" id="MobiDB-lite"/>
    </source>
</evidence>
<reference evidence="2" key="1">
    <citation type="submission" date="2021-06" db="EMBL/GenBank/DDBJ databases">
        <title>Sequencing of actinobacteria type strains.</title>
        <authorList>
            <person name="Nguyen G.-S."/>
            <person name="Wentzel A."/>
        </authorList>
    </citation>
    <scope>NUCLEOTIDE SEQUENCE</scope>
    <source>
        <strain evidence="2">P38-E01</strain>
    </source>
</reference>
<feature type="region of interest" description="Disordered" evidence="1">
    <location>
        <begin position="63"/>
        <end position="91"/>
    </location>
</feature>
<sequence length="543" mass="56457">MTGSSQPHRPHPYIGGRNAVLRTLAAWQMDWPGAPRVVVLTGSPGTGRTRILEGFLMFGDPEQRARLDPDSLDPATVPPDLPPPTVLSPAGRTTGQLLADLAGVLSLPSAEPDRVFAELAARTEPLALVVPEVDRAGPVAAAEEPVRLVRELLKPLAALPTVRLVAAVPRALATELKREPTPGTALLIDLDEKRWSDLEGLVNQAASHLDTAAAAAGGAAGGTAGGTGATGIAGTMSGAVHPLLGPGATHRRKLAEAYVARLDPGAESRLTVRLALSSALTQADWFLAHRGNVVRAEPAPDASAGTPADPVTALAETLPTDLSAVLDLHATRAGVAPATLRAVLTPLALAEHQGLPAELHGPLASAVAGRDMNTTVAELAALTEPFVERVEGHDGDRTRTLLRLVHPALADTVRAGLQDVGTAQTRTAMALLEEVPEQDWSKADPYVRDHIASHTLAAGLLPQLLTDPGLFTYADPVCLHAAVASVPADSLGAAARTYLRTAPALIDGDVPPTRRAELLEAAFTEDGLTEHATALRQLATQND</sequence>
<dbReference type="EMBL" id="JAELVF020000001">
    <property type="protein sequence ID" value="MBU7596070.1"/>
    <property type="molecule type" value="Genomic_DNA"/>
</dbReference>